<dbReference type="CDD" id="cd00603">
    <property type="entry name" value="IPT_PCSR"/>
    <property type="match status" value="2"/>
</dbReference>
<dbReference type="InParanoid" id="A0A1X7VNV0"/>
<dbReference type="OrthoDB" id="6219513at2759"/>
<keyword evidence="3" id="KW-0732">Signal</keyword>
<dbReference type="InterPro" id="IPR013783">
    <property type="entry name" value="Ig-like_fold"/>
</dbReference>
<sequence>MPLHDEGLFRRLTGGRVINDNSHILTLQLSNDDKNFIKLYTDIGTFTNNTYLTIEDNSVYDLSSSSNGLNGSSIMASLIIPDRTDPRLIGFAVNLNAGRLTLTFNEPVNSDTFNPVGITLQNSQRSRTGIRLSNATTHSSNGLMLVVSLTEMELNEIKRIDALLISIETSFITGTVELVRDMNGNSVVPVRNGFAIQANGFIPDSNIPSLLRYSLDMDIGFVTLYFNETVNISSFDCTELTLSSDSNCNNSYQLTGCTIDKSNARYSSEDIGTSGSGSTDYGSAAKWMTVYHYATELSFNITHEDLNQLKALRIADEVFNTYLTFTNITIQDQSDIAVMPISCSMGEIIDISDYTSDTTKPRIRSFDLSINDFSLVLSFSETVDPEMLRVSEISFQNDPNITEATQQYTLNLDPLTNTLDSPTDTLTINISPDNMNEIKKLTELAVSNLTTYLSLTERVIQDMKGNKLVPVSPTSALSVRRFYPDITPPVLYNFSLDLNQGQVSLTFDETVLVGSLYFTGLTFQVVQSLSSVIGSGAEFNMSNGTNETLYDNCTILQYTLTSGNWTNLNNTPIFTFNLTAFDLNNIKRELCLATSITNTYLRFSSGTIQDMNENELVEISQEDASQAYLVIPDKTQPQLVSFELNLTSEILTLTFDETVLASSFDPTELIFQSQPVLNISYNETMEYNGTNITTYYSYDTMVTNYTLTGGTLLNSDNPILYLKLSKTDLDNVKAITDLVSDSTNAYMSFSEMLVRDMSNNLVIGVDEYSPLLAMPFTEDSVPPTLSYFNLDLDKNTITLEFSETVNVDTLDVTGLTLVSDSSSKPDQEWTLTNSSYSISPNRPLITIHLGYEDMNAIRYRERLATERNNTYILITNSTIKDMNNNSVVPITSSSTFRVTEYIPDTTPPYVTHYHIDMDSGLMTLFFSETVNASSLELGRLLIQNSSELTDTYLSVYNSSVSLINSDVLYINFGLDFLNHLKRTDYLTTSPNDTYLSFPEFALLDMAMNEVIAIDNSTAESVALFVYDTTDPQLIDFDLDMNEGILTLSFSETVRVSSIDVTQLQFLESGSVSSGLDTSIEAYTLTNGTIQMFNYHIVDIQISLFDLNEIKKLRGLATNSSNTHLSLTSDALVDMFDNNVTSISDSDPLQVQLFTNDTTQPDVVFYNVDMDTGLIYISFTETVDMETLVIPDTVIFYNSTDFTGLQYTLMDSVSNSTDGPELLIKLSLNDLNRLKFIRGLADNSTNTFLFFNETIKDMVGNIITPLYNDSIETRPVRDFTPDDTNPDLISFDFDLDSGELFLTFSEVVDSIDVTSITLQDERWESNATVWYSLTGYQSIAGPSLLPNGPGHPPHVTITLTDYDLNTIKEFTSLAVSPTSTFLSATELTAMDAFGNPLNEISFNGSLPVNQWTNDTTSPVLLSFNFSADTGILELLFDETVDVTSFNVTTVVFVNPNTSTQYQLQYSPPQGGATLSIDNSTLVVLKIANDDLNEIKILTDLATSFTDTYLQLEADTITDMSQNLLNTYNQPLQVHYYTADTTHPMLSSFNLNMDTGVLSLYFNESVDIATLNLTQITLQSNDTFTIDYYSLQYIGGSDGTFTNSTNGPIVHVYLGITDTNNIKRIFPLATSSYNTYISIIPELISDMVGLSVIPIETDPSERVDVYVPDTTFPIFTGFDFDLDSGIFVVTFDETVDASTFQPISNRITFQTSARSPVDSYSLLLAGVIENDDPVLTYQIQDDDLHMIKKKRLLATGKESTYLNLLQGAVYDMALLPNPLQDTVLQVSSYQPDLTSPRLTNWIIDLNNSLLTLNFDEPVDQLTLMVTEITFQNTPIRSSDHNDYYTLTGGYTSSSQGLQILVHITNDDLNQIKFRHNLLVSLSTSYLSFSSNLIKDMNSRKVVPHGPDNATRAYEIYQDDIRPYLLEYHLDMDGSLLHLTFLETVNASSINFTSFVLQSASDVLSESMYYRLTDGSLVSYIDNTVISINITLTDLNAIKSQMIARSTETTWLTIDHYGLQDMNDLYIRPLLNGISAMQASQYTIDTTQPELESFTLDLNTGIITLYFSETVRASSLNATTISLQDGTYSSGSTSLYRLSDNGVVSLHDGPILTLTLNEYDLNELKRQPGLSTGTDNTYISVRSSTVYDMQMNYLIPIPNGGALQANTVLHDTTEPTLLEFSYDMDSGNLTLTFNEPINTTAFISSGIRLEGSGGDTVTLTGGLIIDCYGTVLTLVTDSDDLDYLKRAGGICSRNDSTCVLHLSENSAIDMAGNGNNATIINLATTIITDTTKPYLVYYDLDLTAETLTLTFSEYLANPNPTEDGLRGIKIQASRYELVDIQSNRSDTVDPNDPNAYCDELRAHNLTGSNAISGPIFDPGHPPVLVINLTRNDLNVIKSLTTVATSSDNTYLLISPGSARDAFDNELNGTREDSAIPVRVFNGDTINPVFDDFTLDMNTGVMVLSFSESINISSLSYTGISLQGSADYRNSSLYTLTGGTTDSCNAPFITIYISKTDLDLIKKDTKVAIGRLFSFISLASGTVTDMAGNPLIGVPAVQGVMVSSFVPDSNPPSLFSFVMDMDDGVLLLLFNETVNSTSFQPQDLLLLPQRNATIEGLFVNNTGALLSDDNTTMRYMLSIDDLNELKRIELCTAEANGEDCYLSFPDTLVSDMNDNPVLPITTLEPFKVSNYITDQTSPRVVSFFVNMSYGEVTLRFSETVNVSTFNFSALTLHEASLEGLPSHYYRLTGGERLTMDNGLTVSFVFNKEDVEFLRVTNSFYDSVSTTYISAEPTAILDMSGNPLAPLMFYRVTEFAPDIVRPYIIGAVLNMDQGSLQITFSETVLESSFRPNEITLLNDPFNVTSSFKLSFSDPDGSDSTVISFDLIDIDVLQIKALEELATSVNTSYLNHTSNLVMDKAGNNATISEPFQVTLYIPDNTPPGMMSFDVLDLTNRYLDFTFTEPIDINTVNPSYFTIQQHLRNIFERGTNFSLSSDSRLSYISPDTEHKQKLRIYLTADDYKSIVLDDTFGTLGGDSGNTFISVLSGGVSDFAGNPLLPISPDSGVSATTVIDDELQPNLLSFDLDVDAGLLTLTFDNVMDTSTLNPTGLTLLNSPLSPIQYRLTGGSTESSHDYVVIINITDADLNAIKKNTSLATSPNNTYISIIPELIESYGSDPENIPDGDGQPVNAISITFAKQVVSFTNDTTSPYLVSFHVDMNSGRGLLELTFDETVDAQSFLFTELVLSNQAIHNISDTNGTVYYLTTGGTDVHPPTVSSTEDSTIIRITLGFDDSNNIKRLTDLFTNRSDTYISFGSQTVLDMNYNEVTDIMIEDPRQASYFIPDSNPPQLTNYTLNLDTGLLLLTFNEAIDTITFDPTGISLQSSEFEPDNRFTLTSDSYNISNDDYILVIQIGFHDLNEIKRLPFLAESQSSTYLLLTSDTIQDMNENNVQAVIVAAPRLVTEYIVDSTNPELVSFHLNMNTGTIQLNFTETVNVSTFIFTYITLHSDDNDTSRQSHTLTDAIRLTDNLYYPTIQLVLPDQYAIKLLTDLATMIDDTYIEIQYSTVRDVSSKSNPVNAVLLGPDNGTYTGDITPPLATICTVNLNLSTITITFNEPVNATSLNASAFILYSGSTDVPLRLTGGTTYSDNGRQIELLILKDDLDEIKRLEDLFVSVDTSRIYFDTDAIRDMADNPILSRSASSSLPCSNLTHDTTRPYLMAFDFDADTGTLLLHFSETVNYASLNVTSIALQQDFEATGLNDTVTLSGGGVRPMDSVTIEVKLNDNDRNLLKTYKIGINNYTLWLTIEDSSILDQSDEPLVGRYNNISAIPVTEYTFDTTEPTLVSFSLNLDGEYLLLTFSESVDASTLDVADFTLQNSINNTLNDSFTYFTLTESSYNWNYDIKEQKIFLSKDDLNEIKRLYLLASHENNTFISIEYGGVRDVFGNLLESVNSSNATKVSTVIPDTTHPTLISFNLNLTSETLELTFDETVNASTLDVTGFSFQSDPVYVINDTYSYTLTSSSHIEGGDPIGQDSTVIVISLSTSDLNEIKQREYLATSANDTFLTITNYGISDMSGNSLVPIEPSNAREVYDYYEDTIEPVLVDFELDMDIGLLTLTFTETVNGSSLVPTELTLLGETMDNTTSGRLELTGAKNYTLEYSTVINLFILESDLNEIKRQRGLAANNITTYISISSEAIDDMNKNNVTMISLHDPKPVKLYTSDMTLPRLIAFDFNLTSDILTLYFSETVYAASIKPIELTFINNSDTGVGQLWSLLYDGELLSNDSTVIEIKLDNNDLNEIKIREALATNDSDTYLSATSSLIVDMNNNSLILVPLNAPLSVSDFTPDHIRPDLSSFDLDMDGEGYLHLTFSESVNITSLDVTQITLTSETSNATEKYVIGSLGPGSYSNGSNGPVFSILLHFDDINGLKIITDSMINDMNGNPINSISLDNAKQVNIHTPDTTPPTLESFSLDLNIGLLNLTFSETVFGETLNRSSITLYNNSNGTGSYYRLEESDTEYLPIHYVLPVILSTDELNDIKQIPDLATSPIDSWLSIDYKGVVDANLIPLISIPPSESIPLNSYIEDTTSPQLESFSIDLNEGTLTLEFDETVRSQSLNLSQITLQNDTTLTDSHHTLTGGEWSSEDSTVIIIYFSHYDLNKIKQIRELASSNSTDNTFISFTEYMINDMNDRPVVPILSNQSREADNYTEDITKPELLSFDFDLNSEQLTLTFTETVDTLTLRTNGITIFGLTTSMNETLTGGYTPSDDWYVIVIQLSIDDINDIKRNLDVAVSTSTTNILLTETAIYDMNDNELNFTAPLEVTHYFNDTRPPILVSYDLDMDSDLLILTFNETMRVDTLNITGLTIQDSYNLSSRVNTNDTSHYTLQYSTVITSDDPIVSISLHPDDINYIKTFTNLASNRNNTYLSLTSYFMKDMNANDVTSIDEMEAEDVNIYTPDTTSPVLVYYTLDLTTELLYMVFNETVNITSIDATALSILYNTTIQYKLTGGLVSTTTNHTNVTLELTTFDLNEIKKNELLATSLDNTYIHYPQSFIEDMNGNPVRSVSPLNPLQTQHFEPDYVNPVLRSYHLDMNQGLINLTFSETVRASTLNPSSYTLFASGDTSSNTSITNYTLLDGWTNSDNGPILTLRIPEVDLNNIKRIRDLATDINSTFLSVDSEGVYDMNNNSLVAIDPVMTYVQRAERFTPDSTRPSLISYDLDMNAGTGLLWLTFSETMLVSLLDATQITLLSSNDTESTYYTLTNDSVISEESIDDTIVSVVLSLFDSNEIKKLTDLATSNDDTHLLLTNETVVDMNNNSVHSTPFPVPVFNYTDDTTDPKLNEFIIDMNSNTLTLLFSETVNVATLNVTEILLQDETGSYPTLELSTDSYSNTSNGPIVLINISFYDINTLTSYTNLYNGRNDSYITLTDSVISDMNGNNLVPLTAHQTIQYIPDTTNPKLDYFDVDLDNGTIHLVFDETVSLETIDYTKFHLYSDEYGTINITLANGSYNEPYTYDVTLYMIRSDIDRTKVTEYIWTSINDTYLYIEEGAIYDWTMLNPVESTVLRATDDPIEEVSPLLLSYAVNMTSGIITLNFDEPVRPMTLVYQRFILQNTPTTNNDTIDYRLTGGFSPSPNGRMIEVHISHYDLNFIKSLTTLYTSKNTTYLTLFRGAVRDMILNPSTEIIGKQVDIYMDDTKDPYLINYQLDMDSGIMILNFSESIDVSSVILSRFILQVDSNVSYDHPMDYHVLTSQSYVNTSDTTYNLDNKTVILTIHLNDLNQIKRKEIANSFNNTWLVINEGALFDNNEQPIIPLVNGITAKRPLIYTNDSTDPVLEYFDLSMNAGTLVLSFSETVDATLLDVTQITLQNHPINATQWYTLNDSSLYERREISVERCTGVSSGSGSSLFNGSGSSILVEVGDTLSDTTLTGSSVIPALSSYNHHILTVHLSHNDLNNIKALTSLASYKYNTYISITSDTVSDMVGNQVEDIPITDSELVTKYGYDNTEPEIVSFDLDIDSGNLTITFTETINVSSLDVTQLRLQSEQDHFNQVLSSYTFTSFPPYPNTTASFSDDSPIIVVQIGHDDLNSIKNIRSFATSVGDTYLSYTSSAIRDNAGNPLISCVSLFARPVTGFIDDETRPQLLSYDIDLDDGRLILTFSESVKVVDSLDVTQITLLTQTDDTNYTLTDFSPFESSSLDSDGPVVTIRLGFTDLNEIKYLTSLATTRNTTFLSITNLTVRDLRNFPVVPISEDDPLQVRIHTPDTTRPILVNYTLDMATTTLTLVFNETVDSESLNVSHITLQHDRNSSSSYHSSPYSLTPSVNETYTSSDDDYIIVVHLGPADRNELKRRQNLAVSLETTWLVATGDSILDMNGNKLVDIVDGDAQQAVTFINDSVPPVLVEFSIDMDAGIFVLTFDETISAETLIVTELTFQDNETLLTTNYTLTNGSTSSQSDNTTITVTLSIDDLNELKKLTLCREVATCYIRHEFSTVLDMNDNSIEAREDGDALQVSQLREDITRPILLSYNTNLTREVIVMTFTETINATSINFTAFTLQDFFERTYSYQLTDGRVHEEDGTIITFNFSWFDLNEIKRNTDIYTDRTNAWLTITEYAIHDMALIPNYVIPIPDTTILAEGIVTKDFYPDLTRPELWDFDLNLTSHQLTLYFSETMLARSLDINQIVIQNERNSSTESVQLTMGELPWYSQSFSEDYNIIVIELGQIDTDRIKAFTRLATDDTNTFISITSSLIRDMNDNPVVPIYTDFAQEVEIFYPDLIRPHLLSYWLDLNSSQLTLTFSEAINASSLLVDQVVLHSESNGSTVNHTLTNITEAHTIIGLITDEYINTTSGSGSDNTWLYSGSGSGNESDVMNRVYYHGNCTVDKSVFLPYHSFTVSKDIRIIVIQIGFIDINRINMLTDLATNTNNTFLSLSSTSFHDMNRNELIPVSTDMNISQATRVQQDTTPPQIVFFNLNMTSEILSLTFNEVVRGDTFNVQSITIQRLSYTPLVSILDWYTLTGEYGDHNDDYIINVQLTITDLNAIKYLTQIATALNDTHLSFSESLVRDMHDNPVVSLPNGKAIRVGCFIEDITSPELTYFHLDMDKGLLHLTFSETININSFDVTQIRLQDSRTNRMNRIRTLTPVSTHSPDPTDTTVVIVSLGPSDINRIKSIEMFALSTVDTWITITEDLLVDMNNNSVVPIPDGNAMRAANFTADTTPPYLIEYHIDFINEEITLHFNEPINDTTIRYDQIEFQDNFISNDTYSLTGGEATVYNDALIIVISLNSLDAAQLKMHPSLLTSVEDSYITFTSEAFTDTATIPNPVLPLIDSVNATRAKTFLHYPPPVFVSLRPRAARASGGTALTIIGNNFGPVEGEKGSRQVDVLINFKLSPNTTVIVSNTTLEAITPPADISIIGVPVTLTITVDNSSLMINITKEFTYLAPPVIRRLYPTVGTIYGDTLLTVYGENFGHSTASGEGPVVSVTVGNETCSNVTVISNYTLTCLSPSLEPDTYDIAVTVDEVTTVYEEAFTSLVPPTVTGVSPPSTYKTTPITITIYGTQFGPTTASNDSLPVIVYLTSQFEESNCTNVTIIEEDTALTCIVQPNLGPSNITVVVDDVESIESNITFFHYDDPGNFSFRLKEFFVSETELYGNVTIVRHDYPPFASPANITVQAYNGTALSPYQFIAANITRWISYSQNSINFPIRVTARSYEPMRIRKGADDDAFINVRIVLIEPLHGRAQVKESETILTIKAICEAVTHQCIADWDVNANDIVYYRLDELP</sequence>
<dbReference type="InterPro" id="IPR014756">
    <property type="entry name" value="Ig_E-set"/>
</dbReference>
<dbReference type="InterPro" id="IPR002909">
    <property type="entry name" value="IPT_dom"/>
</dbReference>
<evidence type="ECO:0000256" key="2">
    <source>
        <dbReference type="ARBA" id="ARBA00022525"/>
    </source>
</evidence>
<dbReference type="PANTHER" id="PTHR24019:SF5">
    <property type="entry name" value="ADIPOLIN"/>
    <property type="match status" value="1"/>
</dbReference>
<evidence type="ECO:0000259" key="4">
    <source>
        <dbReference type="SMART" id="SM00429"/>
    </source>
</evidence>
<dbReference type="GO" id="GO:0005179">
    <property type="term" value="F:hormone activity"/>
    <property type="evidence" value="ECO:0007669"/>
    <property type="project" value="TreeGrafter"/>
</dbReference>
<organism evidence="5">
    <name type="scientific">Amphimedon queenslandica</name>
    <name type="common">Sponge</name>
    <dbReference type="NCBI Taxonomy" id="400682"/>
    <lineage>
        <taxon>Eukaryota</taxon>
        <taxon>Metazoa</taxon>
        <taxon>Porifera</taxon>
        <taxon>Demospongiae</taxon>
        <taxon>Heteroscleromorpha</taxon>
        <taxon>Haplosclerida</taxon>
        <taxon>Niphatidae</taxon>
        <taxon>Amphimedon</taxon>
    </lineage>
</organism>
<dbReference type="Gene3D" id="2.60.40.1220">
    <property type="match status" value="1"/>
</dbReference>
<evidence type="ECO:0000256" key="1">
    <source>
        <dbReference type="ARBA" id="ARBA00004613"/>
    </source>
</evidence>
<comment type="subcellular location">
    <subcellularLocation>
        <location evidence="1">Secreted</location>
    </subcellularLocation>
</comment>
<dbReference type="Pfam" id="PF01833">
    <property type="entry name" value="TIG"/>
    <property type="match status" value="2"/>
</dbReference>
<accession>A0A1X7VNV0</accession>
<reference evidence="5" key="1">
    <citation type="submission" date="2017-05" db="UniProtKB">
        <authorList>
            <consortium name="EnsemblMetazoa"/>
        </authorList>
    </citation>
    <scope>IDENTIFICATION</scope>
</reference>
<dbReference type="EnsemblMetazoa" id="Aqu2.1.41564_001">
    <property type="protein sequence ID" value="Aqu2.1.41564_001"/>
    <property type="gene ID" value="Aqu2.1.41564"/>
</dbReference>
<feature type="domain" description="IPT/TIG" evidence="4">
    <location>
        <begin position="7439"/>
        <end position="7529"/>
    </location>
</feature>
<dbReference type="eggNOG" id="KOG3610">
    <property type="taxonomic scope" value="Eukaryota"/>
</dbReference>
<dbReference type="Gene3D" id="2.60.40.10">
    <property type="entry name" value="Immunoglobulins"/>
    <property type="match status" value="3"/>
</dbReference>
<dbReference type="InterPro" id="IPR052136">
    <property type="entry name" value="Adipolin/Erythroferrone-rel"/>
</dbReference>
<dbReference type="PANTHER" id="PTHR24019">
    <property type="entry name" value="ADIPOLIN"/>
    <property type="match status" value="1"/>
</dbReference>
<evidence type="ECO:0000313" key="5">
    <source>
        <dbReference type="EnsemblMetazoa" id="Aqu2.1.41564_001"/>
    </source>
</evidence>
<dbReference type="SUPFAM" id="SSF81296">
    <property type="entry name" value="E set domains"/>
    <property type="match status" value="3"/>
</dbReference>
<dbReference type="SMART" id="SM00429">
    <property type="entry name" value="IPT"/>
    <property type="match status" value="3"/>
</dbReference>
<feature type="domain" description="IPT/TIG" evidence="4">
    <location>
        <begin position="7340"/>
        <end position="7437"/>
    </location>
</feature>
<dbReference type="InterPro" id="IPR014755">
    <property type="entry name" value="Cu-Rt/internalin_Ig-like"/>
</dbReference>
<evidence type="ECO:0000256" key="3">
    <source>
        <dbReference type="ARBA" id="ARBA00022729"/>
    </source>
</evidence>
<protein>
    <recommendedName>
        <fullName evidence="4">IPT/TIG domain-containing protein</fullName>
    </recommendedName>
</protein>
<name>A0A1X7VNV0_AMPQE</name>
<proteinExistence type="predicted"/>
<dbReference type="GO" id="GO:0005615">
    <property type="term" value="C:extracellular space"/>
    <property type="evidence" value="ECO:0007669"/>
    <property type="project" value="TreeGrafter"/>
</dbReference>
<keyword evidence="2" id="KW-0964">Secreted</keyword>
<feature type="domain" description="IPT/TIG" evidence="4">
    <location>
        <begin position="7531"/>
        <end position="7627"/>
    </location>
</feature>